<dbReference type="Proteomes" id="UP001642405">
    <property type="component" value="Unassembled WGS sequence"/>
</dbReference>
<reference evidence="2 3" key="1">
    <citation type="submission" date="2024-01" db="EMBL/GenBank/DDBJ databases">
        <authorList>
            <person name="Allen C."/>
            <person name="Tagirdzhanova G."/>
        </authorList>
    </citation>
    <scope>NUCLEOTIDE SEQUENCE [LARGE SCALE GENOMIC DNA]</scope>
</reference>
<evidence type="ECO:0000313" key="2">
    <source>
        <dbReference type="EMBL" id="CAK7224149.1"/>
    </source>
</evidence>
<evidence type="ECO:0000256" key="1">
    <source>
        <dbReference type="SAM" id="Phobius"/>
    </source>
</evidence>
<organism evidence="2 3">
    <name type="scientific">Sporothrix curviconia</name>
    <dbReference type="NCBI Taxonomy" id="1260050"/>
    <lineage>
        <taxon>Eukaryota</taxon>
        <taxon>Fungi</taxon>
        <taxon>Dikarya</taxon>
        <taxon>Ascomycota</taxon>
        <taxon>Pezizomycotina</taxon>
        <taxon>Sordariomycetes</taxon>
        <taxon>Sordariomycetidae</taxon>
        <taxon>Ophiostomatales</taxon>
        <taxon>Ophiostomataceae</taxon>
        <taxon>Sporothrix</taxon>
    </lineage>
</organism>
<gene>
    <name evidence="2" type="ORF">SCUCBS95973_005421</name>
</gene>
<dbReference type="EMBL" id="CAWUHB010000029">
    <property type="protein sequence ID" value="CAK7224149.1"/>
    <property type="molecule type" value="Genomic_DNA"/>
</dbReference>
<proteinExistence type="predicted"/>
<accession>A0ABP0BWX0</accession>
<comment type="caution">
    <text evidence="2">The sequence shown here is derived from an EMBL/GenBank/DDBJ whole genome shotgun (WGS) entry which is preliminary data.</text>
</comment>
<keyword evidence="1" id="KW-1133">Transmembrane helix</keyword>
<keyword evidence="3" id="KW-1185">Reference proteome</keyword>
<protein>
    <submittedName>
        <fullName evidence="2">Uncharacterized protein</fullName>
    </submittedName>
</protein>
<name>A0ABP0BWX0_9PEZI</name>
<keyword evidence="1" id="KW-0472">Membrane</keyword>
<evidence type="ECO:0000313" key="3">
    <source>
        <dbReference type="Proteomes" id="UP001642405"/>
    </source>
</evidence>
<keyword evidence="1" id="KW-0812">Transmembrane</keyword>
<sequence>MIINYTVQAALTLNVYANLVAFNCFGAHSWKFYLIYTCWILLELLFVYFNLAKVIDGPVVQVADLDVATAGSGELSAGEKEMHFSTSEAERI</sequence>
<feature type="transmembrane region" description="Helical" evidence="1">
    <location>
        <begin position="33"/>
        <end position="51"/>
    </location>
</feature>